<keyword evidence="1" id="KW-0472">Membrane</keyword>
<organism evidence="2 3">
    <name type="scientific">Tautonia sociabilis</name>
    <dbReference type="NCBI Taxonomy" id="2080755"/>
    <lineage>
        <taxon>Bacteria</taxon>
        <taxon>Pseudomonadati</taxon>
        <taxon>Planctomycetota</taxon>
        <taxon>Planctomycetia</taxon>
        <taxon>Isosphaerales</taxon>
        <taxon>Isosphaeraceae</taxon>
        <taxon>Tautonia</taxon>
    </lineage>
</organism>
<evidence type="ECO:0000256" key="1">
    <source>
        <dbReference type="SAM" id="Phobius"/>
    </source>
</evidence>
<reference evidence="2 3" key="1">
    <citation type="submission" date="2018-12" db="EMBL/GenBank/DDBJ databases">
        <authorList>
            <person name="Toschakov S.V."/>
        </authorList>
    </citation>
    <scope>NUCLEOTIDE SEQUENCE [LARGE SCALE GENOMIC DNA]</scope>
    <source>
        <strain evidence="2 3">GM2012</strain>
    </source>
</reference>
<accession>A0A432ML86</accession>
<feature type="transmembrane region" description="Helical" evidence="1">
    <location>
        <begin position="126"/>
        <end position="155"/>
    </location>
</feature>
<keyword evidence="1" id="KW-1133">Transmembrane helix</keyword>
<dbReference type="EMBL" id="RYZH01000014">
    <property type="protein sequence ID" value="RUL88040.1"/>
    <property type="molecule type" value="Genomic_DNA"/>
</dbReference>
<dbReference type="AlphaFoldDB" id="A0A432ML86"/>
<name>A0A432ML86_9BACT</name>
<feature type="transmembrane region" description="Helical" evidence="1">
    <location>
        <begin position="17"/>
        <end position="37"/>
    </location>
</feature>
<protein>
    <submittedName>
        <fullName evidence="2">Uncharacterized protein</fullName>
    </submittedName>
</protein>
<evidence type="ECO:0000313" key="3">
    <source>
        <dbReference type="Proteomes" id="UP000280296"/>
    </source>
</evidence>
<gene>
    <name evidence="2" type="ORF">TsocGM_08840</name>
</gene>
<keyword evidence="3" id="KW-1185">Reference proteome</keyword>
<reference evidence="2 3" key="2">
    <citation type="submission" date="2019-01" db="EMBL/GenBank/DDBJ databases">
        <title>Tautonia sociabilis, a novel thermotolerant planctomycete of Isosphaeraceae family, isolated from a 4000 m deep subterranean habitat.</title>
        <authorList>
            <person name="Kovaleva O.L."/>
            <person name="Elcheninov A.G."/>
            <person name="Van Heerden E."/>
            <person name="Toshchakov S.V."/>
            <person name="Novikov A."/>
            <person name="Bonch-Osmolovskaya E.A."/>
            <person name="Kublanov I.V."/>
        </authorList>
    </citation>
    <scope>NUCLEOTIDE SEQUENCE [LARGE SCALE GENOMIC DNA]</scope>
    <source>
        <strain evidence="2 3">GM2012</strain>
    </source>
</reference>
<keyword evidence="1" id="KW-0812">Transmembrane</keyword>
<evidence type="ECO:0000313" key="2">
    <source>
        <dbReference type="EMBL" id="RUL88040.1"/>
    </source>
</evidence>
<sequence>MDQNQKRKRTLCGSRRTFLGGIVAGGIIAVAPLLKVIRASSQPTPRDGPMTYAMAGGDIEACREACYAAYELCCQGCKRFRSRARRAICYAACAEQLAACYAACEAARVGRVLDDAADWIADHPGVVVGTIVVIGGVTFIVVSGGSGLALAPVLAL</sequence>
<comment type="caution">
    <text evidence="2">The sequence shown here is derived from an EMBL/GenBank/DDBJ whole genome shotgun (WGS) entry which is preliminary data.</text>
</comment>
<dbReference type="Proteomes" id="UP000280296">
    <property type="component" value="Unassembled WGS sequence"/>
</dbReference>
<proteinExistence type="predicted"/>